<dbReference type="GO" id="GO:0046872">
    <property type="term" value="F:metal ion binding"/>
    <property type="evidence" value="ECO:0007669"/>
    <property type="project" value="UniProtKB-KW"/>
</dbReference>
<dbReference type="EMBL" id="LCTV02000006">
    <property type="protein sequence ID" value="PRQ74345.1"/>
    <property type="molecule type" value="Genomic_DNA"/>
</dbReference>
<dbReference type="PANTHER" id="PTHR30468">
    <property type="entry name" value="ALPHA-KETOGLUTARATE-DEPENDENT SULFONATE DIOXYGENASE"/>
    <property type="match status" value="1"/>
</dbReference>
<dbReference type="InterPro" id="IPR003819">
    <property type="entry name" value="TauD/TfdA-like"/>
</dbReference>
<feature type="domain" description="TauD/TfdA-like" evidence="7">
    <location>
        <begin position="57"/>
        <end position="343"/>
    </location>
</feature>
<dbReference type="InterPro" id="IPR042098">
    <property type="entry name" value="TauD-like_sf"/>
</dbReference>
<dbReference type="SUPFAM" id="SSF51197">
    <property type="entry name" value="Clavaminate synthase-like"/>
    <property type="match status" value="1"/>
</dbReference>
<dbReference type="PANTHER" id="PTHR30468:SF10">
    <property type="entry name" value="TAUD_TFDA-LIKE DOMAIN-CONTAINING PROTEIN"/>
    <property type="match status" value="1"/>
</dbReference>
<keyword evidence="3" id="KW-0223">Dioxygenase</keyword>
<evidence type="ECO:0000259" key="7">
    <source>
        <dbReference type="Pfam" id="PF02668"/>
    </source>
</evidence>
<name>A0A2T0A8L0_RHOTO</name>
<evidence type="ECO:0000256" key="1">
    <source>
        <dbReference type="ARBA" id="ARBA00005896"/>
    </source>
</evidence>
<sequence length="379" mass="42165">MPSATQTLTATLDSLSLRGSNGHSASTKNGTSPFKGDLKVQPLEFSGALNAKDYPREELTPALGDRFDAGVKLKEILALPKEEGDALLRDLAILISHRGVVFFQDQRELVPEDLGNLALRLGELAGKPSDSSLHIHPTQELSENGLPLGKISSTPDKEGRQISFPEKGLTSAGWHTDVSFEPRPSLFTILQMHTIPRVGGDTLWSSNYAAYDRLTPAYQKFLEGLTAVHDAERFRIQSRLNGFKLRTEPRGSPLNQGDAFQATHPIIRRTNPVTGQRALFVNPTFTTKINELNHDESRSVLDYLFRVQAENHENHVKYRWGKYDVAIWSNPVVNHLATFDYTEYRAGDRAVVVGETPYFDPASIGRREWLIHSGQEVAA</sequence>
<dbReference type="Pfam" id="PF02668">
    <property type="entry name" value="TauD"/>
    <property type="match status" value="1"/>
</dbReference>
<proteinExistence type="inferred from homology"/>
<evidence type="ECO:0000256" key="4">
    <source>
        <dbReference type="ARBA" id="ARBA00023002"/>
    </source>
</evidence>
<keyword evidence="4" id="KW-0560">Oxidoreductase</keyword>
<evidence type="ECO:0000256" key="5">
    <source>
        <dbReference type="ARBA" id="ARBA00023004"/>
    </source>
</evidence>
<keyword evidence="5" id="KW-0408">Iron</keyword>
<gene>
    <name evidence="8" type="ORF">AAT19DRAFT_14698</name>
</gene>
<dbReference type="AlphaFoldDB" id="A0A2T0A8L0"/>
<evidence type="ECO:0000313" key="9">
    <source>
        <dbReference type="Proteomes" id="UP000239560"/>
    </source>
</evidence>
<dbReference type="Proteomes" id="UP000239560">
    <property type="component" value="Unassembled WGS sequence"/>
</dbReference>
<comment type="similarity">
    <text evidence="1">Belongs to the TfdA dioxygenase family.</text>
</comment>
<feature type="region of interest" description="Disordered" evidence="6">
    <location>
        <begin position="16"/>
        <end position="36"/>
    </location>
</feature>
<accession>A0A2T0A8L0</accession>
<evidence type="ECO:0000313" key="8">
    <source>
        <dbReference type="EMBL" id="PRQ74345.1"/>
    </source>
</evidence>
<dbReference type="OrthoDB" id="10257314at2759"/>
<protein>
    <recommendedName>
        <fullName evidence="7">TauD/TfdA-like domain-containing protein</fullName>
    </recommendedName>
</protein>
<comment type="caution">
    <text evidence="8">The sequence shown here is derived from an EMBL/GenBank/DDBJ whole genome shotgun (WGS) entry which is preliminary data.</text>
</comment>
<reference evidence="8 9" key="1">
    <citation type="journal article" date="2018" name="Elife">
        <title>Functional genomics of lipid metabolism in the oleaginous yeast Rhodosporidium toruloides.</title>
        <authorList>
            <person name="Coradetti S.T."/>
            <person name="Pinel D."/>
            <person name="Geiselman G."/>
            <person name="Ito M."/>
            <person name="Mondo S."/>
            <person name="Reilly M.C."/>
            <person name="Cheng Y.F."/>
            <person name="Bauer S."/>
            <person name="Grigoriev I."/>
            <person name="Gladden J.M."/>
            <person name="Simmons B.A."/>
            <person name="Brem R."/>
            <person name="Arkin A.P."/>
            <person name="Skerker J.M."/>
        </authorList>
    </citation>
    <scope>NUCLEOTIDE SEQUENCE [LARGE SCALE GENOMIC DNA]</scope>
    <source>
        <strain evidence="8 9">NBRC 0880</strain>
    </source>
</reference>
<keyword evidence="2" id="KW-0479">Metal-binding</keyword>
<dbReference type="GO" id="GO:0005737">
    <property type="term" value="C:cytoplasm"/>
    <property type="evidence" value="ECO:0007669"/>
    <property type="project" value="TreeGrafter"/>
</dbReference>
<evidence type="ECO:0000256" key="2">
    <source>
        <dbReference type="ARBA" id="ARBA00022723"/>
    </source>
</evidence>
<feature type="compositionally biased region" description="Polar residues" evidence="6">
    <location>
        <begin position="16"/>
        <end position="32"/>
    </location>
</feature>
<dbReference type="Gene3D" id="3.60.130.10">
    <property type="entry name" value="Clavaminate synthase-like"/>
    <property type="match status" value="1"/>
</dbReference>
<organism evidence="8 9">
    <name type="scientific">Rhodotorula toruloides</name>
    <name type="common">Yeast</name>
    <name type="synonym">Rhodosporidium toruloides</name>
    <dbReference type="NCBI Taxonomy" id="5286"/>
    <lineage>
        <taxon>Eukaryota</taxon>
        <taxon>Fungi</taxon>
        <taxon>Dikarya</taxon>
        <taxon>Basidiomycota</taxon>
        <taxon>Pucciniomycotina</taxon>
        <taxon>Microbotryomycetes</taxon>
        <taxon>Sporidiobolales</taxon>
        <taxon>Sporidiobolaceae</taxon>
        <taxon>Rhodotorula</taxon>
    </lineage>
</organism>
<dbReference type="InterPro" id="IPR051323">
    <property type="entry name" value="AtsK-like"/>
</dbReference>
<evidence type="ECO:0000256" key="6">
    <source>
        <dbReference type="SAM" id="MobiDB-lite"/>
    </source>
</evidence>
<dbReference type="GO" id="GO:0016706">
    <property type="term" value="F:2-oxoglutarate-dependent dioxygenase activity"/>
    <property type="evidence" value="ECO:0007669"/>
    <property type="project" value="TreeGrafter"/>
</dbReference>
<evidence type="ECO:0000256" key="3">
    <source>
        <dbReference type="ARBA" id="ARBA00022964"/>
    </source>
</evidence>